<gene>
    <name evidence="1" type="ORF">F511_21101</name>
</gene>
<proteinExistence type="predicted"/>
<evidence type="ECO:0000313" key="1">
    <source>
        <dbReference type="EMBL" id="KZV46875.1"/>
    </source>
</evidence>
<dbReference type="EMBL" id="KQ995361">
    <property type="protein sequence ID" value="KZV46875.1"/>
    <property type="molecule type" value="Genomic_DNA"/>
</dbReference>
<name>A0A2Z7CKR2_9LAMI</name>
<dbReference type="OrthoDB" id="1933455at2759"/>
<evidence type="ECO:0000313" key="2">
    <source>
        <dbReference type="Proteomes" id="UP000250235"/>
    </source>
</evidence>
<reference evidence="1 2" key="1">
    <citation type="journal article" date="2015" name="Proc. Natl. Acad. Sci. U.S.A.">
        <title>The resurrection genome of Boea hygrometrica: A blueprint for survival of dehydration.</title>
        <authorList>
            <person name="Xiao L."/>
            <person name="Yang G."/>
            <person name="Zhang L."/>
            <person name="Yang X."/>
            <person name="Zhao S."/>
            <person name="Ji Z."/>
            <person name="Zhou Q."/>
            <person name="Hu M."/>
            <person name="Wang Y."/>
            <person name="Chen M."/>
            <person name="Xu Y."/>
            <person name="Jin H."/>
            <person name="Xiao X."/>
            <person name="Hu G."/>
            <person name="Bao F."/>
            <person name="Hu Y."/>
            <person name="Wan P."/>
            <person name="Li L."/>
            <person name="Deng X."/>
            <person name="Kuang T."/>
            <person name="Xiang C."/>
            <person name="Zhu J.K."/>
            <person name="Oliver M.J."/>
            <person name="He Y."/>
        </authorList>
    </citation>
    <scope>NUCLEOTIDE SEQUENCE [LARGE SCALE GENOMIC DNA]</scope>
    <source>
        <strain evidence="2">cv. XS01</strain>
    </source>
</reference>
<protein>
    <submittedName>
        <fullName evidence="1">Uncharacterized protein</fullName>
    </submittedName>
</protein>
<sequence>MSSFDEWERFRTEVRINSIKSMTLIDSMAKIEDEFMSWAETKRVSELLQRRLLVQFRLYEKQLQEVVDKHRAEFDKAAQSANYDHMCIRFLERDFREIIKQYRFQRSQAGLPLLIDEDSHQTMESMVNMMRDDQTYMKYNSKIFGQAFYKNMDEVVTSVNTSQTALETNLVNQFEESHQHFASEMALVKLQLAELVNHLKEISDAKKGESESSKKRRLL</sequence>
<keyword evidence="2" id="KW-1185">Reference proteome</keyword>
<dbReference type="AlphaFoldDB" id="A0A2Z7CKR2"/>
<organism evidence="1 2">
    <name type="scientific">Dorcoceras hygrometricum</name>
    <dbReference type="NCBI Taxonomy" id="472368"/>
    <lineage>
        <taxon>Eukaryota</taxon>
        <taxon>Viridiplantae</taxon>
        <taxon>Streptophyta</taxon>
        <taxon>Embryophyta</taxon>
        <taxon>Tracheophyta</taxon>
        <taxon>Spermatophyta</taxon>
        <taxon>Magnoliopsida</taxon>
        <taxon>eudicotyledons</taxon>
        <taxon>Gunneridae</taxon>
        <taxon>Pentapetalae</taxon>
        <taxon>asterids</taxon>
        <taxon>lamiids</taxon>
        <taxon>Lamiales</taxon>
        <taxon>Gesneriaceae</taxon>
        <taxon>Didymocarpoideae</taxon>
        <taxon>Trichosporeae</taxon>
        <taxon>Loxocarpinae</taxon>
        <taxon>Dorcoceras</taxon>
    </lineage>
</organism>
<dbReference type="Proteomes" id="UP000250235">
    <property type="component" value="Unassembled WGS sequence"/>
</dbReference>
<accession>A0A2Z7CKR2</accession>